<keyword evidence="2" id="KW-1185">Reference proteome</keyword>
<evidence type="ECO:0000313" key="2">
    <source>
        <dbReference type="Proteomes" id="UP000509597"/>
    </source>
</evidence>
<organism evidence="1 2">
    <name type="scientific">Chitinibacter bivalviorum</name>
    <dbReference type="NCBI Taxonomy" id="2739434"/>
    <lineage>
        <taxon>Bacteria</taxon>
        <taxon>Pseudomonadati</taxon>
        <taxon>Pseudomonadota</taxon>
        <taxon>Betaproteobacteria</taxon>
        <taxon>Neisseriales</taxon>
        <taxon>Chitinibacteraceae</taxon>
        <taxon>Chitinibacter</taxon>
    </lineage>
</organism>
<dbReference type="KEGG" id="chiz:HQ393_01830"/>
<dbReference type="RefSeq" id="WP_179357169.1">
    <property type="nucleotide sequence ID" value="NZ_CP058627.1"/>
</dbReference>
<proteinExistence type="predicted"/>
<gene>
    <name evidence="1" type="ORF">HQ393_01830</name>
</gene>
<name>A0A7H9BED1_9NEIS</name>
<protein>
    <recommendedName>
        <fullName evidence="3">Molecular chaperone</fullName>
    </recommendedName>
</protein>
<sequence length="540" mass="60845">MIELLIQRALPALGGQAEPPFQEARSARDWLKLLPMINVPVAHGEITQALALLNQSNIEALNALKIVEQFRESAHTLQEGMLSKLIGKALPLNDAEQRIWDAINLLWRALETSYARIWHAACKGQDGVAEFLPLLAERTLYYSVRTLANYAHIYRKPSDKQWRQIFSYYELAKAQHIEKLKARDSMIQISGISTPESMFVHALLFDAANPHQYSFKQQIWLSNRLELLATRSGLTVQAEGLHNRAPLCIDMLAPAAPERRKAERSASELEIETQTLAQVLSKRIKLLRMGEMPEKLGLGNDLGPVAVEEMLRELYKAWCDHPTERSQPRRPGERYLEVGLGLSNLHRWLAKDRFSPPPQSEQQMSSAELMQIRMFGQTSTRTTAVAPLEIETQQWAVSNETAQGMCLHRNLTQQRVHLSQLLLIADGKTMLVGKIRWISDCEQERELGIQLIPGAPQAASVRAQDAARFGQGDFTDAILLGATPALKSPASLLLPPGWFRQGRLLEYWDGQQLNRIRLVTLLERGVDYERVHFVGSGGLS</sequence>
<dbReference type="Proteomes" id="UP000509597">
    <property type="component" value="Chromosome"/>
</dbReference>
<evidence type="ECO:0008006" key="3">
    <source>
        <dbReference type="Google" id="ProtNLM"/>
    </source>
</evidence>
<dbReference type="EMBL" id="CP058627">
    <property type="protein sequence ID" value="QLG87083.1"/>
    <property type="molecule type" value="Genomic_DNA"/>
</dbReference>
<accession>A0A7H9BED1</accession>
<evidence type="ECO:0000313" key="1">
    <source>
        <dbReference type="EMBL" id="QLG87083.1"/>
    </source>
</evidence>
<dbReference type="AlphaFoldDB" id="A0A7H9BED1"/>
<reference evidence="1 2" key="1">
    <citation type="submission" date="2020-07" db="EMBL/GenBank/DDBJ databases">
        <title>Complete genome sequence of Chitinibacter sp. 2T18.</title>
        <authorList>
            <person name="Bae J.-W."/>
            <person name="Choi J.-W."/>
        </authorList>
    </citation>
    <scope>NUCLEOTIDE SEQUENCE [LARGE SCALE GENOMIC DNA]</scope>
    <source>
        <strain evidence="1 2">2T18</strain>
    </source>
</reference>